<reference evidence="2" key="1">
    <citation type="submission" date="2023-10" db="EMBL/GenBank/DDBJ databases">
        <authorList>
            <person name="Chen Y."/>
            <person name="Shah S."/>
            <person name="Dougan E. K."/>
            <person name="Thang M."/>
            <person name="Chan C."/>
        </authorList>
    </citation>
    <scope>NUCLEOTIDE SEQUENCE [LARGE SCALE GENOMIC DNA]</scope>
</reference>
<gene>
    <name evidence="2" type="ORF">PCOR1329_LOCUS74993</name>
</gene>
<feature type="compositionally biased region" description="Pro residues" evidence="1">
    <location>
        <begin position="1"/>
        <end position="16"/>
    </location>
</feature>
<accession>A0ABN9XAI8</accession>
<sequence length="174" mass="17686">SPPTAARGRPPPPPTLQGPARGGRGGGWASRRWAGAAGRSQAELGHPRNGCPRSAPERPGRNHGVRRGQGGARVREAAGEAQHGRERHRIHPGHRGRQPGKVRRGPPGVAGLGLGPQRPPPRGRRRGHRGGCRASPATRAAAAALAQGGHAARAPGAAARGASTGSAEAGLRGR</sequence>
<name>A0ABN9XAI8_9DINO</name>
<feature type="region of interest" description="Disordered" evidence="1">
    <location>
        <begin position="1"/>
        <end position="174"/>
    </location>
</feature>
<feature type="non-terminal residue" evidence="2">
    <location>
        <position position="174"/>
    </location>
</feature>
<feature type="compositionally biased region" description="Basic residues" evidence="1">
    <location>
        <begin position="85"/>
        <end position="104"/>
    </location>
</feature>
<comment type="caution">
    <text evidence="2">The sequence shown here is derived from an EMBL/GenBank/DDBJ whole genome shotgun (WGS) entry which is preliminary data.</text>
</comment>
<feature type="non-terminal residue" evidence="2">
    <location>
        <position position="1"/>
    </location>
</feature>
<evidence type="ECO:0000313" key="3">
    <source>
        <dbReference type="Proteomes" id="UP001189429"/>
    </source>
</evidence>
<organism evidence="2 3">
    <name type="scientific">Prorocentrum cordatum</name>
    <dbReference type="NCBI Taxonomy" id="2364126"/>
    <lineage>
        <taxon>Eukaryota</taxon>
        <taxon>Sar</taxon>
        <taxon>Alveolata</taxon>
        <taxon>Dinophyceae</taxon>
        <taxon>Prorocentrales</taxon>
        <taxon>Prorocentraceae</taxon>
        <taxon>Prorocentrum</taxon>
    </lineage>
</organism>
<feature type="compositionally biased region" description="Basic and acidic residues" evidence="1">
    <location>
        <begin position="73"/>
        <end position="84"/>
    </location>
</feature>
<evidence type="ECO:0000313" key="2">
    <source>
        <dbReference type="EMBL" id="CAK0896547.1"/>
    </source>
</evidence>
<feature type="compositionally biased region" description="Basic residues" evidence="1">
    <location>
        <begin position="121"/>
        <end position="131"/>
    </location>
</feature>
<keyword evidence="3" id="KW-1185">Reference proteome</keyword>
<proteinExistence type="predicted"/>
<dbReference type="EMBL" id="CAUYUJ010020205">
    <property type="protein sequence ID" value="CAK0896547.1"/>
    <property type="molecule type" value="Genomic_DNA"/>
</dbReference>
<protein>
    <submittedName>
        <fullName evidence="2">Uncharacterized protein</fullName>
    </submittedName>
</protein>
<feature type="compositionally biased region" description="Low complexity" evidence="1">
    <location>
        <begin position="29"/>
        <end position="40"/>
    </location>
</feature>
<feature type="compositionally biased region" description="Low complexity" evidence="1">
    <location>
        <begin position="132"/>
        <end position="174"/>
    </location>
</feature>
<evidence type="ECO:0000256" key="1">
    <source>
        <dbReference type="SAM" id="MobiDB-lite"/>
    </source>
</evidence>
<dbReference type="Proteomes" id="UP001189429">
    <property type="component" value="Unassembled WGS sequence"/>
</dbReference>